<dbReference type="InterPro" id="IPR036390">
    <property type="entry name" value="WH_DNA-bd_sf"/>
</dbReference>
<dbReference type="PANTHER" id="PTHR43537">
    <property type="entry name" value="TRANSCRIPTIONAL REGULATOR, GNTR FAMILY"/>
    <property type="match status" value="1"/>
</dbReference>
<dbReference type="Pfam" id="PF00392">
    <property type="entry name" value="GntR"/>
    <property type="match status" value="1"/>
</dbReference>
<proteinExistence type="predicted"/>
<keyword evidence="2" id="KW-0238">DNA-binding</keyword>
<evidence type="ECO:0000313" key="7">
    <source>
        <dbReference type="Proteomes" id="UP000199208"/>
    </source>
</evidence>
<gene>
    <name evidence="6" type="ORF">SAMN03080599_01590</name>
</gene>
<dbReference type="AlphaFoldDB" id="A0A1G5RYC1"/>
<dbReference type="InterPro" id="IPR008920">
    <property type="entry name" value="TF_FadR/GntR_C"/>
</dbReference>
<keyword evidence="1" id="KW-0805">Transcription regulation</keyword>
<reference evidence="6 7" key="1">
    <citation type="submission" date="2016-10" db="EMBL/GenBank/DDBJ databases">
        <authorList>
            <person name="de Groot N.N."/>
        </authorList>
    </citation>
    <scope>NUCLEOTIDE SEQUENCE [LARGE SCALE GENOMIC DNA]</scope>
    <source>
        <strain evidence="6 7">DSM 2784</strain>
    </source>
</reference>
<dbReference type="SMART" id="SM00895">
    <property type="entry name" value="FCD"/>
    <property type="match status" value="1"/>
</dbReference>
<evidence type="ECO:0000256" key="3">
    <source>
        <dbReference type="ARBA" id="ARBA00023163"/>
    </source>
</evidence>
<dbReference type="InterPro" id="IPR000524">
    <property type="entry name" value="Tscrpt_reg_HTH_GntR"/>
</dbReference>
<evidence type="ECO:0000259" key="5">
    <source>
        <dbReference type="PROSITE" id="PS50949"/>
    </source>
</evidence>
<dbReference type="RefSeq" id="WP_170829359.1">
    <property type="nucleotide sequence ID" value="NZ_FMWL01000006.1"/>
</dbReference>
<evidence type="ECO:0000256" key="2">
    <source>
        <dbReference type="ARBA" id="ARBA00023125"/>
    </source>
</evidence>
<keyword evidence="7" id="KW-1185">Reference proteome</keyword>
<organism evidence="6 7">
    <name type="scientific">Acidaminobacter hydrogenoformans DSM 2784</name>
    <dbReference type="NCBI Taxonomy" id="1120920"/>
    <lineage>
        <taxon>Bacteria</taxon>
        <taxon>Bacillati</taxon>
        <taxon>Bacillota</taxon>
        <taxon>Clostridia</taxon>
        <taxon>Peptostreptococcales</taxon>
        <taxon>Acidaminobacteraceae</taxon>
        <taxon>Acidaminobacter</taxon>
    </lineage>
</organism>
<dbReference type="Proteomes" id="UP000199208">
    <property type="component" value="Unassembled WGS sequence"/>
</dbReference>
<dbReference type="InterPro" id="IPR011711">
    <property type="entry name" value="GntR_C"/>
</dbReference>
<sequence>MNNSNLGSLEIRNYKPLGEVVFEYLRESILNGTLKPGERLMEIALAEQLGVSRTPVREAIRKLEKESFVEMIPRKGAYVADLTAKDIIDVLEIRILLEGFASALAAQRMSEEELVELRDTMEAFNNAVEQGDRQGMIDLDNTFHDKIFESTKNNKLIEIVKDLHDQFQRFRLTYFTEFDNYPEIQRWHQKIYDAIRSNDAETAKEAAQQHVQVIMDLVMNWKEKRNE</sequence>
<evidence type="ECO:0000313" key="6">
    <source>
        <dbReference type="EMBL" id="SCZ79092.1"/>
    </source>
</evidence>
<name>A0A1G5RYC1_9FIRM</name>
<feature type="coiled-coil region" evidence="4">
    <location>
        <begin position="107"/>
        <end position="134"/>
    </location>
</feature>
<evidence type="ECO:0000256" key="1">
    <source>
        <dbReference type="ARBA" id="ARBA00023015"/>
    </source>
</evidence>
<dbReference type="CDD" id="cd07377">
    <property type="entry name" value="WHTH_GntR"/>
    <property type="match status" value="1"/>
</dbReference>
<protein>
    <submittedName>
        <fullName evidence="6">Transcriptional regulator, GntR family</fullName>
    </submittedName>
</protein>
<dbReference type="PRINTS" id="PR00035">
    <property type="entry name" value="HTHGNTR"/>
</dbReference>
<dbReference type="SUPFAM" id="SSF46785">
    <property type="entry name" value="Winged helix' DNA-binding domain"/>
    <property type="match status" value="1"/>
</dbReference>
<dbReference type="InterPro" id="IPR036388">
    <property type="entry name" value="WH-like_DNA-bd_sf"/>
</dbReference>
<dbReference type="PROSITE" id="PS50949">
    <property type="entry name" value="HTH_GNTR"/>
    <property type="match status" value="1"/>
</dbReference>
<keyword evidence="4" id="KW-0175">Coiled coil</keyword>
<dbReference type="SUPFAM" id="SSF48008">
    <property type="entry name" value="GntR ligand-binding domain-like"/>
    <property type="match status" value="1"/>
</dbReference>
<feature type="domain" description="HTH gntR-type" evidence="5">
    <location>
        <begin position="15"/>
        <end position="82"/>
    </location>
</feature>
<dbReference type="Pfam" id="PF07729">
    <property type="entry name" value="FCD"/>
    <property type="match status" value="1"/>
</dbReference>
<dbReference type="Gene3D" id="1.20.120.530">
    <property type="entry name" value="GntR ligand-binding domain-like"/>
    <property type="match status" value="1"/>
</dbReference>
<dbReference type="Gene3D" id="1.10.10.10">
    <property type="entry name" value="Winged helix-like DNA-binding domain superfamily/Winged helix DNA-binding domain"/>
    <property type="match status" value="1"/>
</dbReference>
<dbReference type="STRING" id="1120920.SAMN03080599_01590"/>
<accession>A0A1G5RYC1</accession>
<dbReference type="EMBL" id="FMWL01000006">
    <property type="protein sequence ID" value="SCZ79092.1"/>
    <property type="molecule type" value="Genomic_DNA"/>
</dbReference>
<dbReference type="GO" id="GO:0003677">
    <property type="term" value="F:DNA binding"/>
    <property type="evidence" value="ECO:0007669"/>
    <property type="project" value="UniProtKB-KW"/>
</dbReference>
<dbReference type="GO" id="GO:0003700">
    <property type="term" value="F:DNA-binding transcription factor activity"/>
    <property type="evidence" value="ECO:0007669"/>
    <property type="project" value="InterPro"/>
</dbReference>
<dbReference type="SMART" id="SM00345">
    <property type="entry name" value="HTH_GNTR"/>
    <property type="match status" value="1"/>
</dbReference>
<keyword evidence="3" id="KW-0804">Transcription</keyword>
<evidence type="ECO:0000256" key="4">
    <source>
        <dbReference type="SAM" id="Coils"/>
    </source>
</evidence>
<dbReference type="PANTHER" id="PTHR43537:SF24">
    <property type="entry name" value="GLUCONATE OPERON TRANSCRIPTIONAL REPRESSOR"/>
    <property type="match status" value="1"/>
</dbReference>